<proteinExistence type="predicted"/>
<dbReference type="RefSeq" id="WP_227153236.1">
    <property type="nucleotide sequence ID" value="NZ_JAJCGD010000035.1"/>
</dbReference>
<name>A0AAW4U3I4_9FIRM</name>
<comment type="caution">
    <text evidence="1">The sequence shown here is derived from an EMBL/GenBank/DDBJ whole genome shotgun (WGS) entry which is preliminary data.</text>
</comment>
<organism evidence="1 2">
    <name type="scientific">Megamonas funiformis</name>
    <dbReference type="NCBI Taxonomy" id="437897"/>
    <lineage>
        <taxon>Bacteria</taxon>
        <taxon>Bacillati</taxon>
        <taxon>Bacillota</taxon>
        <taxon>Negativicutes</taxon>
        <taxon>Selenomonadales</taxon>
        <taxon>Selenomonadaceae</taxon>
        <taxon>Megamonas</taxon>
    </lineage>
</organism>
<dbReference type="Proteomes" id="UP001198190">
    <property type="component" value="Unassembled WGS sequence"/>
</dbReference>
<accession>A0AAW4U3I4</accession>
<gene>
    <name evidence="1" type="ORF">LIY65_10285</name>
</gene>
<evidence type="ECO:0000313" key="1">
    <source>
        <dbReference type="EMBL" id="MCB6829078.1"/>
    </source>
</evidence>
<reference evidence="1" key="1">
    <citation type="submission" date="2021-10" db="EMBL/GenBank/DDBJ databases">
        <title>Collection of gut derived symbiotic bacterial strains cultured from healthy donors.</title>
        <authorList>
            <person name="Lin H."/>
            <person name="Littmann E."/>
            <person name="Claire K."/>
            <person name="Pamer E."/>
        </authorList>
    </citation>
    <scope>NUCLEOTIDE SEQUENCE</scope>
    <source>
        <strain evidence="1">MSK.7.16</strain>
    </source>
</reference>
<evidence type="ECO:0000313" key="2">
    <source>
        <dbReference type="Proteomes" id="UP001198190"/>
    </source>
</evidence>
<protein>
    <submittedName>
        <fullName evidence="1">Uncharacterized protein</fullName>
    </submittedName>
</protein>
<sequence>MQFITGKSDASGFDKIQKIKYPIPFNNKIIGISISTWANGSRPAVADVIYQEITHTLTDITVLRNQREDIFESVAPRIILIGY</sequence>
<dbReference type="EMBL" id="JAJCGD010000035">
    <property type="protein sequence ID" value="MCB6829078.1"/>
    <property type="molecule type" value="Genomic_DNA"/>
</dbReference>
<dbReference type="AlphaFoldDB" id="A0AAW4U3I4"/>